<name>A0A0F9I6M9_9ZZZZ</name>
<accession>A0A0F9I6M9</accession>
<dbReference type="AlphaFoldDB" id="A0A0F9I6M9"/>
<organism evidence="1">
    <name type="scientific">marine sediment metagenome</name>
    <dbReference type="NCBI Taxonomy" id="412755"/>
    <lineage>
        <taxon>unclassified sequences</taxon>
        <taxon>metagenomes</taxon>
        <taxon>ecological metagenomes</taxon>
    </lineage>
</organism>
<evidence type="ECO:0000313" key="1">
    <source>
        <dbReference type="EMBL" id="KKL83077.1"/>
    </source>
</evidence>
<gene>
    <name evidence="1" type="ORF">LCGC14_1978350</name>
</gene>
<sequence length="66" mass="7563">MKKLLAIWLVFYKGYSVVRLTGDVKKYGACNVELDYDYGHNGKWGVGNTPFEAVLDCYNQVNVFHN</sequence>
<reference evidence="1" key="1">
    <citation type="journal article" date="2015" name="Nature">
        <title>Complex archaea that bridge the gap between prokaryotes and eukaryotes.</title>
        <authorList>
            <person name="Spang A."/>
            <person name="Saw J.H."/>
            <person name="Jorgensen S.L."/>
            <person name="Zaremba-Niedzwiedzka K."/>
            <person name="Martijn J."/>
            <person name="Lind A.E."/>
            <person name="van Eijk R."/>
            <person name="Schleper C."/>
            <person name="Guy L."/>
            <person name="Ettema T.J."/>
        </authorList>
    </citation>
    <scope>NUCLEOTIDE SEQUENCE</scope>
</reference>
<dbReference type="EMBL" id="LAZR01022088">
    <property type="protein sequence ID" value="KKL83077.1"/>
    <property type="molecule type" value="Genomic_DNA"/>
</dbReference>
<protein>
    <submittedName>
        <fullName evidence="1">Uncharacterized protein</fullName>
    </submittedName>
</protein>
<proteinExistence type="predicted"/>
<comment type="caution">
    <text evidence="1">The sequence shown here is derived from an EMBL/GenBank/DDBJ whole genome shotgun (WGS) entry which is preliminary data.</text>
</comment>